<sequence length="118" mass="11481">MLDPGAGTGKLTATLVALGAEVIAVESDPAMPAELCRLLPAVRALPGSAEAIPLPDASVDVVPAGNAVHWFDTAVAGPEIARVLAPSGVSWPASRTSSTTGASGSPGSRGSAGARPSA</sequence>
<keyword evidence="7" id="KW-1185">Reference proteome</keyword>
<dbReference type="GO" id="GO:0008168">
    <property type="term" value="F:methyltransferase activity"/>
    <property type="evidence" value="ECO:0007669"/>
    <property type="project" value="UniProtKB-KW"/>
</dbReference>
<comment type="caution">
    <text evidence="6">The sequence shown here is derived from an EMBL/GenBank/DDBJ whole genome shotgun (WGS) entry which is preliminary data.</text>
</comment>
<keyword evidence="3" id="KW-0808">Transferase</keyword>
<dbReference type="Proteomes" id="UP001458415">
    <property type="component" value="Unassembled WGS sequence"/>
</dbReference>
<evidence type="ECO:0000256" key="4">
    <source>
        <dbReference type="SAM" id="MobiDB-lite"/>
    </source>
</evidence>
<organism evidence="6 7">
    <name type="scientific">Streptomyces carpinensis</name>
    <dbReference type="NCBI Taxonomy" id="66369"/>
    <lineage>
        <taxon>Bacteria</taxon>
        <taxon>Bacillati</taxon>
        <taxon>Actinomycetota</taxon>
        <taxon>Actinomycetes</taxon>
        <taxon>Kitasatosporales</taxon>
        <taxon>Streptomycetaceae</taxon>
        <taxon>Streptomyces</taxon>
    </lineage>
</organism>
<feature type="non-terminal residue" evidence="6">
    <location>
        <position position="118"/>
    </location>
</feature>
<feature type="region of interest" description="Disordered" evidence="4">
    <location>
        <begin position="88"/>
        <end position="118"/>
    </location>
</feature>
<protein>
    <submittedName>
        <fullName evidence="6">Class I SAM-dependent methyltransferase</fullName>
    </submittedName>
</protein>
<dbReference type="Gene3D" id="3.40.50.150">
    <property type="entry name" value="Vaccinia Virus protein VP39"/>
    <property type="match status" value="1"/>
</dbReference>
<accession>A0ABV1WFL3</accession>
<dbReference type="Pfam" id="PF08241">
    <property type="entry name" value="Methyltransf_11"/>
    <property type="match status" value="1"/>
</dbReference>
<feature type="compositionally biased region" description="Low complexity" evidence="4">
    <location>
        <begin position="92"/>
        <end position="118"/>
    </location>
</feature>
<proteinExistence type="inferred from homology"/>
<dbReference type="EMBL" id="JBEPCU010001209">
    <property type="protein sequence ID" value="MER6982993.1"/>
    <property type="molecule type" value="Genomic_DNA"/>
</dbReference>
<comment type="similarity">
    <text evidence="1">Belongs to the methyltransferase superfamily.</text>
</comment>
<evidence type="ECO:0000256" key="3">
    <source>
        <dbReference type="ARBA" id="ARBA00022679"/>
    </source>
</evidence>
<evidence type="ECO:0000259" key="5">
    <source>
        <dbReference type="Pfam" id="PF08241"/>
    </source>
</evidence>
<dbReference type="InterPro" id="IPR029063">
    <property type="entry name" value="SAM-dependent_MTases_sf"/>
</dbReference>
<gene>
    <name evidence="6" type="ORF">ABT317_40050</name>
</gene>
<evidence type="ECO:0000313" key="6">
    <source>
        <dbReference type="EMBL" id="MER6982993.1"/>
    </source>
</evidence>
<feature type="domain" description="Methyltransferase type 11" evidence="5">
    <location>
        <begin position="2"/>
        <end position="89"/>
    </location>
</feature>
<dbReference type="PANTHER" id="PTHR44942">
    <property type="entry name" value="METHYLTRANSF_11 DOMAIN-CONTAINING PROTEIN"/>
    <property type="match status" value="1"/>
</dbReference>
<dbReference type="InterPro" id="IPR020596">
    <property type="entry name" value="rRNA_Ade_Mease_Trfase_CS"/>
</dbReference>
<dbReference type="InterPro" id="IPR051052">
    <property type="entry name" value="Diverse_substrate_MTase"/>
</dbReference>
<name>A0ABV1WFL3_9ACTN</name>
<dbReference type="SUPFAM" id="SSF53335">
    <property type="entry name" value="S-adenosyl-L-methionine-dependent methyltransferases"/>
    <property type="match status" value="1"/>
</dbReference>
<evidence type="ECO:0000313" key="7">
    <source>
        <dbReference type="Proteomes" id="UP001458415"/>
    </source>
</evidence>
<evidence type="ECO:0000256" key="2">
    <source>
        <dbReference type="ARBA" id="ARBA00022603"/>
    </source>
</evidence>
<dbReference type="GO" id="GO:0032259">
    <property type="term" value="P:methylation"/>
    <property type="evidence" value="ECO:0007669"/>
    <property type="project" value="UniProtKB-KW"/>
</dbReference>
<dbReference type="InterPro" id="IPR013216">
    <property type="entry name" value="Methyltransf_11"/>
</dbReference>
<dbReference type="PANTHER" id="PTHR44942:SF4">
    <property type="entry name" value="METHYLTRANSFERASE TYPE 11 DOMAIN-CONTAINING PROTEIN"/>
    <property type="match status" value="1"/>
</dbReference>
<dbReference type="PROSITE" id="PS01131">
    <property type="entry name" value="RRNA_A_DIMETH"/>
    <property type="match status" value="1"/>
</dbReference>
<reference evidence="6 7" key="1">
    <citation type="submission" date="2024-06" db="EMBL/GenBank/DDBJ databases">
        <title>The Natural Products Discovery Center: Release of the First 8490 Sequenced Strains for Exploring Actinobacteria Biosynthetic Diversity.</title>
        <authorList>
            <person name="Kalkreuter E."/>
            <person name="Kautsar S.A."/>
            <person name="Yang D."/>
            <person name="Bader C.D."/>
            <person name="Teijaro C.N."/>
            <person name="Fluegel L."/>
            <person name="Davis C.M."/>
            <person name="Simpson J.R."/>
            <person name="Lauterbach L."/>
            <person name="Steele A.D."/>
            <person name="Gui C."/>
            <person name="Meng S."/>
            <person name="Li G."/>
            <person name="Viehrig K."/>
            <person name="Ye F."/>
            <person name="Su P."/>
            <person name="Kiefer A.F."/>
            <person name="Nichols A."/>
            <person name="Cepeda A.J."/>
            <person name="Yan W."/>
            <person name="Fan B."/>
            <person name="Jiang Y."/>
            <person name="Adhikari A."/>
            <person name="Zheng C.-J."/>
            <person name="Schuster L."/>
            <person name="Cowan T.M."/>
            <person name="Smanski M.J."/>
            <person name="Chevrette M.G."/>
            <person name="De Carvalho L.P.S."/>
            <person name="Shen B."/>
        </authorList>
    </citation>
    <scope>NUCLEOTIDE SEQUENCE [LARGE SCALE GENOMIC DNA]</scope>
    <source>
        <strain evidence="6 7">NPDC000634</strain>
    </source>
</reference>
<dbReference type="CDD" id="cd02440">
    <property type="entry name" value="AdoMet_MTases"/>
    <property type="match status" value="1"/>
</dbReference>
<evidence type="ECO:0000256" key="1">
    <source>
        <dbReference type="ARBA" id="ARBA00008361"/>
    </source>
</evidence>
<keyword evidence="2 6" id="KW-0489">Methyltransferase</keyword>